<keyword evidence="8" id="KW-1185">Reference proteome</keyword>
<keyword evidence="4" id="KW-0009">Actin-binding</keyword>
<dbReference type="GO" id="GO:0016567">
    <property type="term" value="P:protein ubiquitination"/>
    <property type="evidence" value="ECO:0007669"/>
    <property type="project" value="UniProtKB-UniPathway"/>
</dbReference>
<reference evidence="7" key="2">
    <citation type="submission" date="2015-02" db="UniProtKB">
        <authorList>
            <consortium name="EnsemblMetazoa"/>
        </authorList>
    </citation>
    <scope>IDENTIFICATION</scope>
</reference>
<dbReference type="Proteomes" id="UP000014500">
    <property type="component" value="Unassembled WGS sequence"/>
</dbReference>
<dbReference type="SUPFAM" id="SSF50965">
    <property type="entry name" value="Galactose oxidase, central domain"/>
    <property type="match status" value="1"/>
</dbReference>
<comment type="function">
    <text evidence="5">Probable substrate-specific adapter of an E3 ubiquitin-protein ligase complex which mediates the ubiquitination and subsequent proteasomal degradation of target proteins. May have a role in synapse differentiation and growth.</text>
</comment>
<accession>T1J1Y1</accession>
<dbReference type="InterPro" id="IPR011333">
    <property type="entry name" value="SKP1/BTB/POZ_sf"/>
</dbReference>
<evidence type="ECO:0000256" key="3">
    <source>
        <dbReference type="ARBA" id="ARBA00022737"/>
    </source>
</evidence>
<dbReference type="Gene3D" id="1.25.40.420">
    <property type="match status" value="1"/>
</dbReference>
<dbReference type="InterPro" id="IPR017096">
    <property type="entry name" value="BTB-kelch_protein"/>
</dbReference>
<dbReference type="Pfam" id="PF01344">
    <property type="entry name" value="Kelch_1"/>
    <property type="match status" value="3"/>
</dbReference>
<dbReference type="InterPro" id="IPR006652">
    <property type="entry name" value="Kelch_1"/>
</dbReference>
<dbReference type="EnsemblMetazoa" id="SMAR007555-RA">
    <property type="protein sequence ID" value="SMAR007555-PA"/>
    <property type="gene ID" value="SMAR007555"/>
</dbReference>
<dbReference type="SMART" id="SM00612">
    <property type="entry name" value="Kelch"/>
    <property type="match status" value="5"/>
</dbReference>
<dbReference type="PROSITE" id="PS50097">
    <property type="entry name" value="BTB"/>
    <property type="match status" value="1"/>
</dbReference>
<feature type="domain" description="BTB" evidence="6">
    <location>
        <begin position="108"/>
        <end position="177"/>
    </location>
</feature>
<dbReference type="AlphaFoldDB" id="T1J1Y1"/>
<dbReference type="InterPro" id="IPR000210">
    <property type="entry name" value="BTB/POZ_dom"/>
</dbReference>
<name>T1J1Y1_STRMM</name>
<evidence type="ECO:0000313" key="7">
    <source>
        <dbReference type="EnsemblMetazoa" id="SMAR007555-PA"/>
    </source>
</evidence>
<dbReference type="EMBL" id="JH431790">
    <property type="status" value="NOT_ANNOTATED_CDS"/>
    <property type="molecule type" value="Genomic_DNA"/>
</dbReference>
<organism evidence="7 8">
    <name type="scientific">Strigamia maritima</name>
    <name type="common">European centipede</name>
    <name type="synonym">Geophilus maritimus</name>
    <dbReference type="NCBI Taxonomy" id="126957"/>
    <lineage>
        <taxon>Eukaryota</taxon>
        <taxon>Metazoa</taxon>
        <taxon>Ecdysozoa</taxon>
        <taxon>Arthropoda</taxon>
        <taxon>Myriapoda</taxon>
        <taxon>Chilopoda</taxon>
        <taxon>Pleurostigmophora</taxon>
        <taxon>Geophilomorpha</taxon>
        <taxon>Linotaeniidae</taxon>
        <taxon>Strigamia</taxon>
    </lineage>
</organism>
<evidence type="ECO:0000256" key="1">
    <source>
        <dbReference type="ARBA" id="ARBA00013699"/>
    </source>
</evidence>
<dbReference type="InterPro" id="IPR015915">
    <property type="entry name" value="Kelch-typ_b-propeller"/>
</dbReference>
<dbReference type="OMA" id="ERRYKPG"/>
<keyword evidence="3" id="KW-0677">Repeat</keyword>
<evidence type="ECO:0000259" key="6">
    <source>
        <dbReference type="PROSITE" id="PS50097"/>
    </source>
</evidence>
<dbReference type="PhylomeDB" id="T1J1Y1"/>
<dbReference type="FunFam" id="1.25.40.420:FF:000001">
    <property type="entry name" value="Kelch-like family member 12"/>
    <property type="match status" value="1"/>
</dbReference>
<sequence length="619" mass="70937">MSCRVTVSWKNLRRRLENQKSWSNRQRMLQFCYQMNDTPNMEDCKLLPVNQQNGYCNNSVHRRRYSQDSFSSSGNSTLEQEDFHFMESSHPLQVLTGLNSLRSAAVFCDVTIHVDGEEFQCHRIVLASFSPYFKDDAMFTGDLMESQLDRVELKGVEAGMIKALLDYAYTSEVTITKSNVQSLLSAANLLEILPVRDACCQFMERNMDETNCLGIHCFAETHGCSELQNKAKDFTLKYFMDVVRQEEFLNLSETKLIEFLCADELEADQEEDVFNAVLAWLEHKVDVRSETFHKVLEHVRLPLLSPYFLHDRVQQLSAIKNSNSCQKLVEEAKTFHLLPDRRMQLRSKRIRSRKSFGMMEVIVAVGGEDDKVVLRSMESFNPRTHRWLTHACLPFAVSKHGLVVSGNSTLYMAGGEFPDGSVSRSMWRYDQVFDSWQEMACMNIGRSELGLSLVDGYIYAIGGWEGTYRLDSVERYDPRQNSWTFVSSLKMAVTSPAVATFNGFLYVTGGAVLEDGDGIDLVQCFDPKSGWHASTENTSKVECFDPVKNEWTIKASMNERRYRPGVAVVDGKIYVCGGEEGWDRYHDTIERYDEENNVWEFFAEMPTSRSWLSCATLFI</sequence>
<dbReference type="Pfam" id="PF07707">
    <property type="entry name" value="BACK"/>
    <property type="match status" value="1"/>
</dbReference>
<evidence type="ECO:0000256" key="2">
    <source>
        <dbReference type="ARBA" id="ARBA00022441"/>
    </source>
</evidence>
<dbReference type="SMART" id="SM00875">
    <property type="entry name" value="BACK"/>
    <property type="match status" value="1"/>
</dbReference>
<protein>
    <recommendedName>
        <fullName evidence="1">Kelch-like protein diablo</fullName>
    </recommendedName>
</protein>
<dbReference type="Gene3D" id="3.30.710.10">
    <property type="entry name" value="Potassium Channel Kv1.1, Chain A"/>
    <property type="match status" value="1"/>
</dbReference>
<dbReference type="InterPro" id="IPR011705">
    <property type="entry name" value="BACK"/>
</dbReference>
<keyword evidence="2" id="KW-0880">Kelch repeat</keyword>
<evidence type="ECO:0000313" key="8">
    <source>
        <dbReference type="Proteomes" id="UP000014500"/>
    </source>
</evidence>
<evidence type="ECO:0000256" key="4">
    <source>
        <dbReference type="ARBA" id="ARBA00023203"/>
    </source>
</evidence>
<dbReference type="PIRSF" id="PIRSF037037">
    <property type="entry name" value="Kelch-like_protein_gigaxonin"/>
    <property type="match status" value="1"/>
</dbReference>
<dbReference type="Pfam" id="PF00651">
    <property type="entry name" value="BTB"/>
    <property type="match status" value="1"/>
</dbReference>
<dbReference type="InterPro" id="IPR011043">
    <property type="entry name" value="Gal_Oxase/kelch_b-propeller"/>
</dbReference>
<dbReference type="eggNOG" id="KOG4441">
    <property type="taxonomic scope" value="Eukaryota"/>
</dbReference>
<dbReference type="FunFam" id="3.30.710.10:FF:000001">
    <property type="entry name" value="Kelch-like family member 20"/>
    <property type="match status" value="1"/>
</dbReference>
<dbReference type="PANTHER" id="PTHR45632:SF5">
    <property type="entry name" value="KELCH-LIKE PROTEIN 22"/>
    <property type="match status" value="1"/>
</dbReference>
<dbReference type="GO" id="GO:0003779">
    <property type="term" value="F:actin binding"/>
    <property type="evidence" value="ECO:0007669"/>
    <property type="project" value="UniProtKB-KW"/>
</dbReference>
<proteinExistence type="predicted"/>
<dbReference type="SUPFAM" id="SSF54695">
    <property type="entry name" value="POZ domain"/>
    <property type="match status" value="1"/>
</dbReference>
<dbReference type="HOGENOM" id="CLU_004253_14_2_1"/>
<evidence type="ECO:0000256" key="5">
    <source>
        <dbReference type="ARBA" id="ARBA00043912"/>
    </source>
</evidence>
<dbReference type="UniPathway" id="UPA00143"/>
<dbReference type="STRING" id="126957.T1J1Y1"/>
<dbReference type="Gene3D" id="2.120.10.80">
    <property type="entry name" value="Kelch-type beta propeller"/>
    <property type="match status" value="2"/>
</dbReference>
<dbReference type="SMART" id="SM00225">
    <property type="entry name" value="BTB"/>
    <property type="match status" value="1"/>
</dbReference>
<reference evidence="8" key="1">
    <citation type="submission" date="2011-05" db="EMBL/GenBank/DDBJ databases">
        <authorList>
            <person name="Richards S.R."/>
            <person name="Qu J."/>
            <person name="Jiang H."/>
            <person name="Jhangiani S.N."/>
            <person name="Agravi P."/>
            <person name="Goodspeed R."/>
            <person name="Gross S."/>
            <person name="Mandapat C."/>
            <person name="Jackson L."/>
            <person name="Mathew T."/>
            <person name="Pu L."/>
            <person name="Thornton R."/>
            <person name="Saada N."/>
            <person name="Wilczek-Boney K.B."/>
            <person name="Lee S."/>
            <person name="Kovar C."/>
            <person name="Wu Y."/>
            <person name="Scherer S.E."/>
            <person name="Worley K.C."/>
            <person name="Muzny D.M."/>
            <person name="Gibbs R."/>
        </authorList>
    </citation>
    <scope>NUCLEOTIDE SEQUENCE</scope>
    <source>
        <strain evidence="8">Brora</strain>
    </source>
</reference>
<dbReference type="PANTHER" id="PTHR45632">
    <property type="entry name" value="LD33804P"/>
    <property type="match status" value="1"/>
</dbReference>